<dbReference type="InterPro" id="IPR036526">
    <property type="entry name" value="C-N_Hydrolase_sf"/>
</dbReference>
<dbReference type="PIRSF" id="PIRSF006630">
    <property type="entry name" value="NADS_GAT"/>
    <property type="match status" value="1"/>
</dbReference>
<dbReference type="Proteomes" id="UP001203058">
    <property type="component" value="Unassembled WGS sequence"/>
</dbReference>
<evidence type="ECO:0000256" key="10">
    <source>
        <dbReference type="SAM" id="MobiDB-lite"/>
    </source>
</evidence>
<keyword evidence="5 7" id="KW-0067">ATP-binding</keyword>
<evidence type="ECO:0000256" key="4">
    <source>
        <dbReference type="ARBA" id="ARBA00022741"/>
    </source>
</evidence>
<dbReference type="EC" id="6.3.5.1" evidence="7 8"/>
<dbReference type="RefSeq" id="WP_241447708.1">
    <property type="nucleotide sequence ID" value="NZ_JAKZHW010000002.1"/>
</dbReference>
<dbReference type="CDD" id="cd07570">
    <property type="entry name" value="GAT_Gln-NAD-synth"/>
    <property type="match status" value="1"/>
</dbReference>
<evidence type="ECO:0000259" key="11">
    <source>
        <dbReference type="PROSITE" id="PS50263"/>
    </source>
</evidence>
<dbReference type="NCBIfam" id="TIGR00552">
    <property type="entry name" value="nadE"/>
    <property type="match status" value="1"/>
</dbReference>
<comment type="function">
    <text evidence="7">Catalyzes the ATP-dependent amidation of deamido-NAD to form NAD. Uses L-glutamine as a nitrogen source.</text>
</comment>
<evidence type="ECO:0000256" key="1">
    <source>
        <dbReference type="ARBA" id="ARBA00005188"/>
    </source>
</evidence>
<evidence type="ECO:0000256" key="5">
    <source>
        <dbReference type="ARBA" id="ARBA00022840"/>
    </source>
</evidence>
<dbReference type="InterPro" id="IPR014445">
    <property type="entry name" value="Gln-dep_NAD_synthase"/>
</dbReference>
<dbReference type="EMBL" id="JAKZHW010000002">
    <property type="protein sequence ID" value="MCH8616820.1"/>
    <property type="molecule type" value="Genomic_DNA"/>
</dbReference>
<dbReference type="PANTHER" id="PTHR23090:SF9">
    <property type="entry name" value="GLUTAMINE-DEPENDENT NAD(+) SYNTHETASE"/>
    <property type="match status" value="1"/>
</dbReference>
<feature type="active site" description="For glutaminase activity" evidence="7">
    <location>
        <position position="112"/>
    </location>
</feature>
<feature type="binding site" evidence="7">
    <location>
        <position position="396"/>
    </location>
    <ligand>
        <name>ATP</name>
        <dbReference type="ChEBI" id="CHEBI:30616"/>
    </ligand>
</feature>
<gene>
    <name evidence="7" type="primary">nadE</name>
    <name evidence="12" type="ORF">LZ016_12025</name>
</gene>
<feature type="binding site" evidence="7">
    <location>
        <begin position="289"/>
        <end position="296"/>
    </location>
    <ligand>
        <name>ATP</name>
        <dbReference type="ChEBI" id="CHEBI:30616"/>
    </ligand>
</feature>
<dbReference type="Pfam" id="PF02540">
    <property type="entry name" value="NAD_synthase"/>
    <property type="match status" value="1"/>
</dbReference>
<feature type="binding site" evidence="7">
    <location>
        <position position="521"/>
    </location>
    <ligand>
        <name>deamido-NAD(+)</name>
        <dbReference type="ChEBI" id="CHEBI:58437"/>
        <note>ligand shared between two neighboring subunits</note>
    </ligand>
</feature>
<dbReference type="InterPro" id="IPR003010">
    <property type="entry name" value="C-N_Hydrolase"/>
</dbReference>
<dbReference type="InterPro" id="IPR022310">
    <property type="entry name" value="NAD/GMP_synthase"/>
</dbReference>
<feature type="binding site" evidence="7">
    <location>
        <position position="174"/>
    </location>
    <ligand>
        <name>L-glutamine</name>
        <dbReference type="ChEBI" id="CHEBI:58359"/>
    </ligand>
</feature>
<feature type="binding site" evidence="7">
    <location>
        <position position="118"/>
    </location>
    <ligand>
        <name>L-glutamine</name>
        <dbReference type="ChEBI" id="CHEBI:58359"/>
    </ligand>
</feature>
<feature type="binding site" evidence="7">
    <location>
        <position position="401"/>
    </location>
    <ligand>
        <name>deamido-NAD(+)</name>
        <dbReference type="ChEBI" id="CHEBI:58437"/>
        <note>ligand shared between two neighboring subunits</note>
    </ligand>
</feature>
<dbReference type="PANTHER" id="PTHR23090">
    <property type="entry name" value="NH 3 /GLUTAMINE-DEPENDENT NAD + SYNTHETASE"/>
    <property type="match status" value="1"/>
</dbReference>
<dbReference type="InterPro" id="IPR014729">
    <property type="entry name" value="Rossmann-like_a/b/a_fold"/>
</dbReference>
<evidence type="ECO:0000256" key="7">
    <source>
        <dbReference type="HAMAP-Rule" id="MF_02090"/>
    </source>
</evidence>
<keyword evidence="6 7" id="KW-0520">NAD</keyword>
<proteinExistence type="inferred from homology"/>
<dbReference type="HAMAP" id="MF_02090">
    <property type="entry name" value="NadE_glutamine_dep"/>
    <property type="match status" value="1"/>
</dbReference>
<evidence type="ECO:0000256" key="9">
    <source>
        <dbReference type="RuleBase" id="RU003811"/>
    </source>
</evidence>
<keyword evidence="13" id="KW-1185">Reference proteome</keyword>
<dbReference type="GO" id="GO:0003952">
    <property type="term" value="F:NAD+ synthase (glutamine-hydrolyzing) activity"/>
    <property type="evidence" value="ECO:0007669"/>
    <property type="project" value="UniProtKB-EC"/>
</dbReference>
<keyword evidence="3 7" id="KW-0436">Ligase</keyword>
<evidence type="ECO:0000256" key="3">
    <source>
        <dbReference type="ARBA" id="ARBA00022598"/>
    </source>
</evidence>
<comment type="pathway">
    <text evidence="1 7 8">Cofactor biosynthesis; NAD(+) biosynthesis; NAD(+) from deamido-NAD(+) (L-Gln route): step 1/1.</text>
</comment>
<evidence type="ECO:0000256" key="6">
    <source>
        <dbReference type="ARBA" id="ARBA00023027"/>
    </source>
</evidence>
<dbReference type="Gene3D" id="3.60.110.10">
    <property type="entry name" value="Carbon-nitrogen hydrolase"/>
    <property type="match status" value="1"/>
</dbReference>
<dbReference type="Pfam" id="PF00795">
    <property type="entry name" value="CN_hydrolase"/>
    <property type="match status" value="1"/>
</dbReference>
<dbReference type="InterPro" id="IPR003694">
    <property type="entry name" value="NAD_synthase"/>
</dbReference>
<dbReference type="SUPFAM" id="SSF52402">
    <property type="entry name" value="Adenine nucleotide alpha hydrolases-like"/>
    <property type="match status" value="1"/>
</dbReference>
<feature type="active site" description="Proton acceptor; for glutaminase activity" evidence="7">
    <location>
        <position position="43"/>
    </location>
</feature>
<comment type="catalytic activity">
    <reaction evidence="7 8">
        <text>deamido-NAD(+) + L-glutamine + ATP + H2O = L-glutamate + AMP + diphosphate + NAD(+) + H(+)</text>
        <dbReference type="Rhea" id="RHEA:24384"/>
        <dbReference type="ChEBI" id="CHEBI:15377"/>
        <dbReference type="ChEBI" id="CHEBI:15378"/>
        <dbReference type="ChEBI" id="CHEBI:29985"/>
        <dbReference type="ChEBI" id="CHEBI:30616"/>
        <dbReference type="ChEBI" id="CHEBI:33019"/>
        <dbReference type="ChEBI" id="CHEBI:57540"/>
        <dbReference type="ChEBI" id="CHEBI:58359"/>
        <dbReference type="ChEBI" id="CHEBI:58437"/>
        <dbReference type="ChEBI" id="CHEBI:456215"/>
        <dbReference type="EC" id="6.3.5.1"/>
    </reaction>
</comment>
<evidence type="ECO:0000313" key="12">
    <source>
        <dbReference type="EMBL" id="MCH8616820.1"/>
    </source>
</evidence>
<feature type="domain" description="CN hydrolase" evidence="11">
    <location>
        <begin position="5"/>
        <end position="244"/>
    </location>
</feature>
<keyword evidence="4 7" id="KW-0547">Nucleotide-binding</keyword>
<evidence type="ECO:0000256" key="2">
    <source>
        <dbReference type="ARBA" id="ARBA00007145"/>
    </source>
</evidence>
<dbReference type="Gene3D" id="3.40.50.620">
    <property type="entry name" value="HUPs"/>
    <property type="match status" value="1"/>
</dbReference>
<comment type="similarity">
    <text evidence="9">Belongs to the NAD synthetase family.</text>
</comment>
<dbReference type="CDD" id="cd00553">
    <property type="entry name" value="NAD_synthase"/>
    <property type="match status" value="1"/>
</dbReference>
<evidence type="ECO:0000256" key="8">
    <source>
        <dbReference type="PIRNR" id="PIRNR006630"/>
    </source>
</evidence>
<accession>A0ABS9VPC6</accession>
<reference evidence="12 13" key="1">
    <citation type="submission" date="2022-03" db="EMBL/GenBank/DDBJ databases">
        <authorList>
            <person name="Jo J.-H."/>
            <person name="Im W.-T."/>
        </authorList>
    </citation>
    <scope>NUCLEOTIDE SEQUENCE [LARGE SCALE GENOMIC DNA]</scope>
    <source>
        <strain evidence="12 13">SM33</strain>
    </source>
</reference>
<feature type="binding site" evidence="7">
    <location>
        <position position="372"/>
    </location>
    <ligand>
        <name>deamido-NAD(+)</name>
        <dbReference type="ChEBI" id="CHEBI:58437"/>
        <note>ligand shared between two neighboring subunits</note>
    </ligand>
</feature>
<protein>
    <recommendedName>
        <fullName evidence="7 8">Glutamine-dependent NAD(+) synthetase</fullName>
        <ecNumber evidence="7 8">6.3.5.1</ecNumber>
    </recommendedName>
    <alternativeName>
        <fullName evidence="7 8">NAD(+) synthase [glutamine-hydrolyzing]</fullName>
    </alternativeName>
</protein>
<comment type="caution">
    <text evidence="7">Lacks conserved residue(s) required for the propagation of feature annotation.</text>
</comment>
<evidence type="ECO:0000313" key="13">
    <source>
        <dbReference type="Proteomes" id="UP001203058"/>
    </source>
</evidence>
<dbReference type="PROSITE" id="PS50263">
    <property type="entry name" value="CN_HYDROLASE"/>
    <property type="match status" value="1"/>
</dbReference>
<comment type="similarity">
    <text evidence="2 7 8">In the C-terminal section; belongs to the NAD synthetase family.</text>
</comment>
<organism evidence="12 13">
    <name type="scientific">Sphingomonas telluris</name>
    <dbReference type="NCBI Taxonomy" id="2907998"/>
    <lineage>
        <taxon>Bacteria</taxon>
        <taxon>Pseudomonadati</taxon>
        <taxon>Pseudomonadota</taxon>
        <taxon>Alphaproteobacteria</taxon>
        <taxon>Sphingomonadales</taxon>
        <taxon>Sphingomonadaceae</taxon>
        <taxon>Sphingomonas</taxon>
    </lineage>
</organism>
<sequence length="558" mass="61383">MTDRLVIALAQMNQRVGDLACNAAAILEMREKAAGADLLMVPELQLTGYPPEDLVLKPEFVRRTMEAAERLIDATATPGPALLFGSIHNEDGLNYNVMILAEGGRMIARTLKRELPNYGTFDEKRVFTSGPLPEPIEFRGVKIGVPICEDIWQDVVCSHLADAGAEFLLVPNGSPYELDKDDKRALLVRSRVTMTGLPLAYLNRVGGQDELVFDGSSFIMHADGERVVQFCDWEEELLLTEWQRGPQGWLCRTRAEHQLDPFPEDVYRAMVVGLRDYVTRNGFPGVILGLSGGIDSALSAAIAVDALGADKVWCVMLPSKYTSEESLADARECAELLGCRHDVISIAPGVAAFDEALKEAFAGTTPGLAEENLQARLRMVALMALSNKFGPMLLTTGNKSEMSVGYATLYGDMSGGYNVLKDAYKTTVFALSRWRNRNKPEGALGPDGPVMPANVITKPPSAELRPDQKDEDSLPPYSDLDRILEGLIDKEMSVREVANATGEPLELVAKMEQLVLKAEYKRRQAPPGVKIGVRNFGRDRRYPISNFFHTGPEVELPR</sequence>
<dbReference type="SUPFAM" id="SSF56317">
    <property type="entry name" value="Carbon-nitrogen hydrolase"/>
    <property type="match status" value="1"/>
</dbReference>
<name>A0ABS9VPC6_9SPHN</name>
<feature type="active site" description="Nucleophile; for glutaminase activity" evidence="7">
    <location>
        <position position="148"/>
    </location>
</feature>
<dbReference type="NCBIfam" id="NF010588">
    <property type="entry name" value="PRK13981.1"/>
    <property type="match status" value="1"/>
</dbReference>
<feature type="binding site" evidence="7">
    <location>
        <position position="180"/>
    </location>
    <ligand>
        <name>L-glutamine</name>
        <dbReference type="ChEBI" id="CHEBI:58359"/>
    </ligand>
</feature>
<comment type="caution">
    <text evidence="12">The sequence shown here is derived from an EMBL/GenBank/DDBJ whole genome shotgun (WGS) entry which is preliminary data.</text>
</comment>
<feature type="region of interest" description="Disordered" evidence="10">
    <location>
        <begin position="440"/>
        <end position="476"/>
    </location>
</feature>